<name>A0A2W2EMI7_9ACTN</name>
<dbReference type="EMBL" id="POTY01000005">
    <property type="protein sequence ID" value="PZG23931.1"/>
    <property type="molecule type" value="Genomic_DNA"/>
</dbReference>
<accession>A0A2W2EMI7</accession>
<evidence type="ECO:0008006" key="4">
    <source>
        <dbReference type="Google" id="ProtNLM"/>
    </source>
</evidence>
<sequence length="198" mass="20838">MSNSLAIGTAALLLSAACGGLTSAPPSTVVYQADYPSYGTAGDLAQQATLIVEARFNEEPRVEMEFPSDASDITDPQLNPNAGVPEQEQLKDRTGPVVTVHRATVEKVHKGPVKPGDIIEVKEMGGTLDGVRYENADSAPIATGRSYLLFLETYPDSPASLLNPLQAKYELDADGNPASAPGNTITLTGVDLAKIIDK</sequence>
<dbReference type="Proteomes" id="UP000248924">
    <property type="component" value="Unassembled WGS sequence"/>
</dbReference>
<evidence type="ECO:0000313" key="2">
    <source>
        <dbReference type="EMBL" id="PZG23931.1"/>
    </source>
</evidence>
<comment type="caution">
    <text evidence="2">The sequence shown here is derived from an EMBL/GenBank/DDBJ whole genome shotgun (WGS) entry which is preliminary data.</text>
</comment>
<reference evidence="2 3" key="1">
    <citation type="submission" date="2018-01" db="EMBL/GenBank/DDBJ databases">
        <title>Draft genome sequence of Jishengella sp. NA12.</title>
        <authorList>
            <person name="Sahin N."/>
            <person name="Ay H."/>
            <person name="Saygin H."/>
        </authorList>
    </citation>
    <scope>NUCLEOTIDE SEQUENCE [LARGE SCALE GENOMIC DNA]</scope>
    <source>
        <strain evidence="2 3">NA12</strain>
    </source>
</reference>
<feature type="chain" id="PRO_5039172268" description="Lipoprotein" evidence="1">
    <location>
        <begin position="24"/>
        <end position="198"/>
    </location>
</feature>
<organism evidence="2 3">
    <name type="scientific">Micromonospora craterilacus</name>
    <dbReference type="NCBI Taxonomy" id="1655439"/>
    <lineage>
        <taxon>Bacteria</taxon>
        <taxon>Bacillati</taxon>
        <taxon>Actinomycetota</taxon>
        <taxon>Actinomycetes</taxon>
        <taxon>Micromonosporales</taxon>
        <taxon>Micromonosporaceae</taxon>
        <taxon>Micromonospora</taxon>
    </lineage>
</organism>
<dbReference type="OrthoDB" id="3525736at2"/>
<dbReference type="AlphaFoldDB" id="A0A2W2EMI7"/>
<feature type="signal peptide" evidence="1">
    <location>
        <begin position="1"/>
        <end position="23"/>
    </location>
</feature>
<proteinExistence type="predicted"/>
<evidence type="ECO:0000313" key="3">
    <source>
        <dbReference type="Proteomes" id="UP000248924"/>
    </source>
</evidence>
<gene>
    <name evidence="2" type="ORF">C1I95_01780</name>
</gene>
<protein>
    <recommendedName>
        <fullName evidence="4">Lipoprotein</fullName>
    </recommendedName>
</protein>
<keyword evidence="3" id="KW-1185">Reference proteome</keyword>
<dbReference type="RefSeq" id="WP_111211971.1">
    <property type="nucleotide sequence ID" value="NZ_POTY01000005.1"/>
</dbReference>
<evidence type="ECO:0000256" key="1">
    <source>
        <dbReference type="SAM" id="SignalP"/>
    </source>
</evidence>
<keyword evidence="1" id="KW-0732">Signal</keyword>